<evidence type="ECO:0000313" key="2">
    <source>
        <dbReference type="Proteomes" id="UP000541558"/>
    </source>
</evidence>
<gene>
    <name evidence="1" type="ORF">D9611_010337</name>
</gene>
<dbReference type="PANTHER" id="PTHR22743:SF165">
    <property type="entry name" value="BTB AND MATH DOMAIN CONTAINING-RELATED"/>
    <property type="match status" value="1"/>
</dbReference>
<dbReference type="InterPro" id="IPR052664">
    <property type="entry name" value="BTB-MATH_domain_protein"/>
</dbReference>
<evidence type="ECO:0000313" key="1">
    <source>
        <dbReference type="EMBL" id="KAF5320136.1"/>
    </source>
</evidence>
<keyword evidence="2" id="KW-1185">Reference proteome</keyword>
<comment type="caution">
    <text evidence="1">The sequence shown here is derived from an EMBL/GenBank/DDBJ whole genome shotgun (WGS) entry which is preliminary data.</text>
</comment>
<dbReference type="InterPro" id="IPR011333">
    <property type="entry name" value="SKP1/BTB/POZ_sf"/>
</dbReference>
<dbReference type="AlphaFoldDB" id="A0A8H5BBC1"/>
<proteinExistence type="predicted"/>
<dbReference type="EMBL" id="JAACJK010000171">
    <property type="protein sequence ID" value="KAF5320136.1"/>
    <property type="molecule type" value="Genomic_DNA"/>
</dbReference>
<evidence type="ECO:0008006" key="3">
    <source>
        <dbReference type="Google" id="ProtNLM"/>
    </source>
</evidence>
<accession>A0A8H5BBC1</accession>
<name>A0A8H5BBC1_9AGAR</name>
<protein>
    <recommendedName>
        <fullName evidence="3">BTB domain-containing protein</fullName>
    </recommendedName>
</protein>
<dbReference type="Proteomes" id="UP000541558">
    <property type="component" value="Unassembled WGS sequence"/>
</dbReference>
<dbReference type="OrthoDB" id="3223751at2759"/>
<dbReference type="PANTHER" id="PTHR22743">
    <property type="entry name" value="MEPRIN/TRAF-LIKE MATH FAMILY-C.ELEGANS"/>
    <property type="match status" value="1"/>
</dbReference>
<organism evidence="1 2">
    <name type="scientific">Ephemerocybe angulata</name>
    <dbReference type="NCBI Taxonomy" id="980116"/>
    <lineage>
        <taxon>Eukaryota</taxon>
        <taxon>Fungi</taxon>
        <taxon>Dikarya</taxon>
        <taxon>Basidiomycota</taxon>
        <taxon>Agaricomycotina</taxon>
        <taxon>Agaricomycetes</taxon>
        <taxon>Agaricomycetidae</taxon>
        <taxon>Agaricales</taxon>
        <taxon>Agaricineae</taxon>
        <taxon>Psathyrellaceae</taxon>
        <taxon>Ephemerocybe</taxon>
    </lineage>
</organism>
<dbReference type="Gene3D" id="3.30.710.10">
    <property type="entry name" value="Potassium Channel Kv1.1, Chain A"/>
    <property type="match status" value="1"/>
</dbReference>
<reference evidence="1 2" key="1">
    <citation type="journal article" date="2020" name="ISME J.">
        <title>Uncovering the hidden diversity of litter-decomposition mechanisms in mushroom-forming fungi.</title>
        <authorList>
            <person name="Floudas D."/>
            <person name="Bentzer J."/>
            <person name="Ahren D."/>
            <person name="Johansson T."/>
            <person name="Persson P."/>
            <person name="Tunlid A."/>
        </authorList>
    </citation>
    <scope>NUCLEOTIDE SEQUENCE [LARGE SCALE GENOMIC DNA]</scope>
    <source>
        <strain evidence="1 2">CBS 175.51</strain>
    </source>
</reference>
<sequence>MATAADMTTEKSSASTCVGPRRGKFYHQLVTFEIEGVLHRISKEGLVCWSQFFRDMFEIPQAPGQREGDSDENPISLSGCTNDEFESLLEVLFPHVLIGSEMQGTEVPSFTDEGRVDWSIEIVETLGYAQGPFLAVDHKTVYFEVEGLVYHVCRYGFETYSLSVFRDMFALPQGSHEESAVGASSEEGATHENPIKLTGCTTSEFQSLIEVMYPRQLSGPPALTKEEWTGVLKVARLWDMPVVAKVAIEKLSAMDLKAVEKIRLGKEHGVPKWLKEGYIALVDDLSIVSQKEMETLSWQTAFRVLWARDQIARKQEADGGSVSTTQTACSYCNYVPATSGYGLTIRDLNAALTRATPPPGDKSKLVADKVAEVFEEDLKEAELRDTAVPEVADT</sequence>